<dbReference type="Gene3D" id="3.40.50.1100">
    <property type="match status" value="2"/>
</dbReference>
<dbReference type="PANTHER" id="PTHR43780">
    <property type="entry name" value="1-AMINOCYCLOPROPANE-1-CARBOXYLATE DEAMINASE-RELATED"/>
    <property type="match status" value="1"/>
</dbReference>
<gene>
    <name evidence="5" type="ORF">LQ567_00370</name>
</gene>
<evidence type="ECO:0000256" key="1">
    <source>
        <dbReference type="ARBA" id="ARBA00001933"/>
    </source>
</evidence>
<comment type="cofactor">
    <cofactor evidence="1">
        <name>pyridoxal 5'-phosphate</name>
        <dbReference type="ChEBI" id="CHEBI:597326"/>
    </cofactor>
</comment>
<dbReference type="InterPro" id="IPR036052">
    <property type="entry name" value="TrpB-like_PALP_sf"/>
</dbReference>
<protein>
    <submittedName>
        <fullName evidence="5">Pyridoxal-phosphate dependent enzyme</fullName>
    </submittedName>
</protein>
<reference evidence="5 6" key="1">
    <citation type="submission" date="2021-11" db="EMBL/GenBank/DDBJ databases">
        <title>Genomic of Niabella pedocola.</title>
        <authorList>
            <person name="Wu T."/>
        </authorList>
    </citation>
    <scope>NUCLEOTIDE SEQUENCE [LARGE SCALE GENOMIC DNA]</scope>
    <source>
        <strain evidence="5 6">JCM 31011</strain>
    </source>
</reference>
<evidence type="ECO:0000313" key="6">
    <source>
        <dbReference type="Proteomes" id="UP001199816"/>
    </source>
</evidence>
<dbReference type="SUPFAM" id="SSF53686">
    <property type="entry name" value="Tryptophan synthase beta subunit-like PLP-dependent enzymes"/>
    <property type="match status" value="1"/>
</dbReference>
<dbReference type="InterPro" id="IPR001926">
    <property type="entry name" value="TrpB-like_PALP"/>
</dbReference>
<dbReference type="Proteomes" id="UP001199816">
    <property type="component" value="Unassembled WGS sequence"/>
</dbReference>
<evidence type="ECO:0000259" key="4">
    <source>
        <dbReference type="Pfam" id="PF00291"/>
    </source>
</evidence>
<evidence type="ECO:0000256" key="3">
    <source>
        <dbReference type="ARBA" id="ARBA00022898"/>
    </source>
</evidence>
<organism evidence="5 6">
    <name type="scientific">Niabella pedocola</name>
    <dbReference type="NCBI Taxonomy" id="1752077"/>
    <lineage>
        <taxon>Bacteria</taxon>
        <taxon>Pseudomonadati</taxon>
        <taxon>Bacteroidota</taxon>
        <taxon>Chitinophagia</taxon>
        <taxon>Chitinophagales</taxon>
        <taxon>Chitinophagaceae</taxon>
        <taxon>Niabella</taxon>
    </lineage>
</organism>
<feature type="domain" description="Tryptophan synthase beta chain-like PALP" evidence="4">
    <location>
        <begin position="25"/>
        <end position="275"/>
    </location>
</feature>
<name>A0ABS8PJD1_9BACT</name>
<proteinExistence type="inferred from homology"/>
<sequence>MEAIQEDLVTLDPVPWLSNATTRVHVLRLDRVHPLISGNKWYKLRFYLETAKAQGQNIITFGGAYSNHLLATAAACRLEGIRCAGIIRGEAPPTYSPTLKDAASMGMELHFITREAYRQKQVPASFSEANWLIVPEGGYGIYGMQGAATIPVSPGAFDHICCATGTGTMMAGLLQSAPGTTAITGFSALKNHQSLPQEIDRLLAPAARPYTIRHDFHFGGYAKYTPELIRFMNELYDHTGIPTDFVYTAKLFYGVRALLEQAPEYSGNLLVIHSGGLQGNRSLPKGTLIF</sequence>
<dbReference type="Pfam" id="PF00291">
    <property type="entry name" value="PALP"/>
    <property type="match status" value="1"/>
</dbReference>
<dbReference type="InterPro" id="IPR027278">
    <property type="entry name" value="ACCD_DCysDesulf"/>
</dbReference>
<keyword evidence="6" id="KW-1185">Reference proteome</keyword>
<evidence type="ECO:0000313" key="5">
    <source>
        <dbReference type="EMBL" id="MCD2421196.1"/>
    </source>
</evidence>
<dbReference type="PANTHER" id="PTHR43780:SF2">
    <property type="entry name" value="1-AMINOCYCLOPROPANE-1-CARBOXYLATE DEAMINASE-RELATED"/>
    <property type="match status" value="1"/>
</dbReference>
<comment type="caution">
    <text evidence="5">The sequence shown here is derived from an EMBL/GenBank/DDBJ whole genome shotgun (WGS) entry which is preliminary data.</text>
</comment>
<evidence type="ECO:0000256" key="2">
    <source>
        <dbReference type="ARBA" id="ARBA00008639"/>
    </source>
</evidence>
<dbReference type="PIRSF" id="PIRSF006278">
    <property type="entry name" value="ACCD_DCysDesulf"/>
    <property type="match status" value="1"/>
</dbReference>
<dbReference type="EMBL" id="JAJNEC010000001">
    <property type="protein sequence ID" value="MCD2421196.1"/>
    <property type="molecule type" value="Genomic_DNA"/>
</dbReference>
<accession>A0ABS8PJD1</accession>
<dbReference type="RefSeq" id="WP_231002002.1">
    <property type="nucleotide sequence ID" value="NZ_JAJNEC010000001.1"/>
</dbReference>
<keyword evidence="3" id="KW-0663">Pyridoxal phosphate</keyword>
<comment type="similarity">
    <text evidence="2">Belongs to the ACC deaminase/D-cysteine desulfhydrase family.</text>
</comment>